<gene>
    <name evidence="4" type="ORF">HNQ65_002347</name>
</gene>
<comment type="caution">
    <text evidence="4">The sequence shown here is derived from an EMBL/GenBank/DDBJ whole genome shotgun (WGS) entry which is preliminary data.</text>
</comment>
<evidence type="ECO:0000256" key="3">
    <source>
        <dbReference type="PIRSR" id="PIRSR600760-2"/>
    </source>
</evidence>
<organism evidence="4 5">
    <name type="scientific">Prosthecobacter vanneervenii</name>
    <dbReference type="NCBI Taxonomy" id="48466"/>
    <lineage>
        <taxon>Bacteria</taxon>
        <taxon>Pseudomonadati</taxon>
        <taxon>Verrucomicrobiota</taxon>
        <taxon>Verrucomicrobiia</taxon>
        <taxon>Verrucomicrobiales</taxon>
        <taxon>Verrucomicrobiaceae</taxon>
        <taxon>Prosthecobacter</taxon>
    </lineage>
</organism>
<feature type="binding site" evidence="3">
    <location>
        <position position="65"/>
    </location>
    <ligand>
        <name>Mg(2+)</name>
        <dbReference type="ChEBI" id="CHEBI:18420"/>
        <label>1</label>
        <note>catalytic</note>
    </ligand>
</feature>
<dbReference type="GO" id="GO:0007165">
    <property type="term" value="P:signal transduction"/>
    <property type="evidence" value="ECO:0007669"/>
    <property type="project" value="TreeGrafter"/>
</dbReference>
<dbReference type="EMBL" id="JACHIG010000004">
    <property type="protein sequence ID" value="MBB5032765.1"/>
    <property type="molecule type" value="Genomic_DNA"/>
</dbReference>
<dbReference type="Pfam" id="PF00459">
    <property type="entry name" value="Inositol_P"/>
    <property type="match status" value="1"/>
</dbReference>
<feature type="binding site" evidence="3">
    <location>
        <position position="83"/>
    </location>
    <ligand>
        <name>Mg(2+)</name>
        <dbReference type="ChEBI" id="CHEBI:18420"/>
        <label>1</label>
        <note>catalytic</note>
    </ligand>
</feature>
<sequence length="252" mass="27680">MKELLATATEAAHAAGKLILENFGSELTVNEMQRHDIKLELDVRSQQLITDMILARFPDHAILGEEGGETGGNGDVEWIVDPIDGTVNYFFGIPHFCVSIAARKRESKELLIGVIFDPTQKETWTVVRGEKPQLNGKTIAVSPRAQMAEAVVTVGFSKSKEALDLGFERYKRIAYEVRKTRMLGSAALAMAYIATGRLDAYVEEQISLWDIAAGQLMVEMGGGKVMLKPSTTKPGTMFICASNGKLPIEKYL</sequence>
<keyword evidence="4" id="KW-0378">Hydrolase</keyword>
<dbReference type="Proteomes" id="UP000590740">
    <property type="component" value="Unassembled WGS sequence"/>
</dbReference>
<dbReference type="PRINTS" id="PR00377">
    <property type="entry name" value="IMPHPHTASES"/>
</dbReference>
<evidence type="ECO:0000313" key="5">
    <source>
        <dbReference type="Proteomes" id="UP000590740"/>
    </source>
</evidence>
<dbReference type="SUPFAM" id="SSF56655">
    <property type="entry name" value="Carbohydrate phosphatase"/>
    <property type="match status" value="1"/>
</dbReference>
<protein>
    <submittedName>
        <fullName evidence="4">Myo-inositol-1(Or 4)-monophosphatase</fullName>
        <ecNumber evidence="4">3.1.3.25</ecNumber>
    </submittedName>
</protein>
<dbReference type="GO" id="GO:0046872">
    <property type="term" value="F:metal ion binding"/>
    <property type="evidence" value="ECO:0007669"/>
    <property type="project" value="UniProtKB-KW"/>
</dbReference>
<dbReference type="GO" id="GO:0008934">
    <property type="term" value="F:inositol monophosphate 1-phosphatase activity"/>
    <property type="evidence" value="ECO:0007669"/>
    <property type="project" value="TreeGrafter"/>
</dbReference>
<dbReference type="PANTHER" id="PTHR20854">
    <property type="entry name" value="INOSITOL MONOPHOSPHATASE"/>
    <property type="match status" value="1"/>
</dbReference>
<evidence type="ECO:0000313" key="4">
    <source>
        <dbReference type="EMBL" id="MBB5032765.1"/>
    </source>
</evidence>
<dbReference type="AlphaFoldDB" id="A0A7W8DK75"/>
<dbReference type="PANTHER" id="PTHR20854:SF4">
    <property type="entry name" value="INOSITOL-1-MONOPHOSPHATASE-RELATED"/>
    <property type="match status" value="1"/>
</dbReference>
<dbReference type="Gene3D" id="3.40.190.80">
    <property type="match status" value="1"/>
</dbReference>
<evidence type="ECO:0000256" key="2">
    <source>
        <dbReference type="ARBA" id="ARBA00022842"/>
    </source>
</evidence>
<keyword evidence="5" id="KW-1185">Reference proteome</keyword>
<keyword evidence="2 3" id="KW-0460">Magnesium</keyword>
<name>A0A7W8DK75_9BACT</name>
<feature type="binding site" evidence="3">
    <location>
        <position position="84"/>
    </location>
    <ligand>
        <name>Mg(2+)</name>
        <dbReference type="ChEBI" id="CHEBI:18420"/>
        <label>1</label>
        <note>catalytic</note>
    </ligand>
</feature>
<feature type="binding site" evidence="3">
    <location>
        <position position="210"/>
    </location>
    <ligand>
        <name>Mg(2+)</name>
        <dbReference type="ChEBI" id="CHEBI:18420"/>
        <label>1</label>
        <note>catalytic</note>
    </ligand>
</feature>
<accession>A0A7W8DK75</accession>
<dbReference type="EC" id="3.1.3.25" evidence="4"/>
<reference evidence="4 5" key="1">
    <citation type="submission" date="2020-08" db="EMBL/GenBank/DDBJ databases">
        <title>Genomic Encyclopedia of Type Strains, Phase IV (KMG-IV): sequencing the most valuable type-strain genomes for metagenomic binning, comparative biology and taxonomic classification.</title>
        <authorList>
            <person name="Goeker M."/>
        </authorList>
    </citation>
    <scope>NUCLEOTIDE SEQUENCE [LARGE SCALE GENOMIC DNA]</scope>
    <source>
        <strain evidence="4 5">DSM 12252</strain>
    </source>
</reference>
<dbReference type="PROSITE" id="PS00630">
    <property type="entry name" value="IMP_2"/>
    <property type="match status" value="1"/>
</dbReference>
<dbReference type="GO" id="GO:0006020">
    <property type="term" value="P:inositol metabolic process"/>
    <property type="evidence" value="ECO:0007669"/>
    <property type="project" value="TreeGrafter"/>
</dbReference>
<keyword evidence="1 3" id="KW-0479">Metal-binding</keyword>
<dbReference type="GO" id="GO:0046854">
    <property type="term" value="P:phosphatidylinositol phosphate biosynthetic process"/>
    <property type="evidence" value="ECO:0007669"/>
    <property type="project" value="InterPro"/>
</dbReference>
<dbReference type="RefSeq" id="WP_184339676.1">
    <property type="nucleotide sequence ID" value="NZ_JACHIG010000004.1"/>
</dbReference>
<dbReference type="Gene3D" id="3.30.540.10">
    <property type="entry name" value="Fructose-1,6-Bisphosphatase, subunit A, domain 1"/>
    <property type="match status" value="1"/>
</dbReference>
<dbReference type="InterPro" id="IPR020550">
    <property type="entry name" value="Inositol_monophosphatase_CS"/>
</dbReference>
<feature type="binding site" evidence="3">
    <location>
        <position position="81"/>
    </location>
    <ligand>
        <name>Mg(2+)</name>
        <dbReference type="ChEBI" id="CHEBI:18420"/>
        <label>1</label>
        <note>catalytic</note>
    </ligand>
</feature>
<comment type="cofactor">
    <cofactor evidence="3">
        <name>Mg(2+)</name>
        <dbReference type="ChEBI" id="CHEBI:18420"/>
    </cofactor>
</comment>
<proteinExistence type="predicted"/>
<dbReference type="InterPro" id="IPR000760">
    <property type="entry name" value="Inositol_monophosphatase-like"/>
</dbReference>
<evidence type="ECO:0000256" key="1">
    <source>
        <dbReference type="ARBA" id="ARBA00022723"/>
    </source>
</evidence>